<protein>
    <submittedName>
        <fullName evidence="1">Uncharacterized protein</fullName>
    </submittedName>
</protein>
<dbReference type="EMBL" id="ML208296">
    <property type="protein sequence ID" value="TFK71593.1"/>
    <property type="molecule type" value="Genomic_DNA"/>
</dbReference>
<evidence type="ECO:0000313" key="2">
    <source>
        <dbReference type="Proteomes" id="UP000308600"/>
    </source>
</evidence>
<accession>A0ACD3B0P2</accession>
<organism evidence="1 2">
    <name type="scientific">Pluteus cervinus</name>
    <dbReference type="NCBI Taxonomy" id="181527"/>
    <lineage>
        <taxon>Eukaryota</taxon>
        <taxon>Fungi</taxon>
        <taxon>Dikarya</taxon>
        <taxon>Basidiomycota</taxon>
        <taxon>Agaricomycotina</taxon>
        <taxon>Agaricomycetes</taxon>
        <taxon>Agaricomycetidae</taxon>
        <taxon>Agaricales</taxon>
        <taxon>Pluteineae</taxon>
        <taxon>Pluteaceae</taxon>
        <taxon>Pluteus</taxon>
    </lineage>
</organism>
<gene>
    <name evidence="1" type="ORF">BDN72DRAFT_958011</name>
</gene>
<keyword evidence="2" id="KW-1185">Reference proteome</keyword>
<dbReference type="Proteomes" id="UP000308600">
    <property type="component" value="Unassembled WGS sequence"/>
</dbReference>
<evidence type="ECO:0000313" key="1">
    <source>
        <dbReference type="EMBL" id="TFK71593.1"/>
    </source>
</evidence>
<name>A0ACD3B0P2_9AGAR</name>
<proteinExistence type="predicted"/>
<sequence>MLPVELILLIFELAAESFHPVDLSPTLRSCCLVSKAWRYLAQPILFATLPQYKKGHNGEALLQTLTSEERFQRHIRHLWVTPEMFKYQGLLFKLLSQVRGLGLRQSGYSELAHYPRAFHSILTSASLTTLSLQALEDFPVQLFYNCAALQELHISNSTFELSSPVIHEGVSGQDGAVVLRPHLRYLHLDLYQEEETPIMSWLQQPDSAFDLSQLHTFHISSHSSRNKLQFQAISDFINHIASSVEDLMVNVPRTFVPGVAQHDASYKAMSANLSKLRVVRFRFMDTPNRRSTLATLSTISWIMDFLSNIPRPNLLEEIWVPALLPHRTVNEASVAIRKLYGSLDKILTGAAFASLRRVWLVYWEPSLSIPARGDTRMKELLPWLSGKGIISMRYPKYGRHVVTEVEDSLYGLLMRPLNQT</sequence>
<reference evidence="1 2" key="1">
    <citation type="journal article" date="2019" name="Nat. Ecol. Evol.">
        <title>Megaphylogeny resolves global patterns of mushroom evolution.</title>
        <authorList>
            <person name="Varga T."/>
            <person name="Krizsan K."/>
            <person name="Foldi C."/>
            <person name="Dima B."/>
            <person name="Sanchez-Garcia M."/>
            <person name="Sanchez-Ramirez S."/>
            <person name="Szollosi G.J."/>
            <person name="Szarkandi J.G."/>
            <person name="Papp V."/>
            <person name="Albert L."/>
            <person name="Andreopoulos W."/>
            <person name="Angelini C."/>
            <person name="Antonin V."/>
            <person name="Barry K.W."/>
            <person name="Bougher N.L."/>
            <person name="Buchanan P."/>
            <person name="Buyck B."/>
            <person name="Bense V."/>
            <person name="Catcheside P."/>
            <person name="Chovatia M."/>
            <person name="Cooper J."/>
            <person name="Damon W."/>
            <person name="Desjardin D."/>
            <person name="Finy P."/>
            <person name="Geml J."/>
            <person name="Haridas S."/>
            <person name="Hughes K."/>
            <person name="Justo A."/>
            <person name="Karasinski D."/>
            <person name="Kautmanova I."/>
            <person name="Kiss B."/>
            <person name="Kocsube S."/>
            <person name="Kotiranta H."/>
            <person name="LaButti K.M."/>
            <person name="Lechner B.E."/>
            <person name="Liimatainen K."/>
            <person name="Lipzen A."/>
            <person name="Lukacs Z."/>
            <person name="Mihaltcheva S."/>
            <person name="Morgado L.N."/>
            <person name="Niskanen T."/>
            <person name="Noordeloos M.E."/>
            <person name="Ohm R.A."/>
            <person name="Ortiz-Santana B."/>
            <person name="Ovrebo C."/>
            <person name="Racz N."/>
            <person name="Riley R."/>
            <person name="Savchenko A."/>
            <person name="Shiryaev A."/>
            <person name="Soop K."/>
            <person name="Spirin V."/>
            <person name="Szebenyi C."/>
            <person name="Tomsovsky M."/>
            <person name="Tulloss R.E."/>
            <person name="Uehling J."/>
            <person name="Grigoriev I.V."/>
            <person name="Vagvolgyi C."/>
            <person name="Papp T."/>
            <person name="Martin F.M."/>
            <person name="Miettinen O."/>
            <person name="Hibbett D.S."/>
            <person name="Nagy L.G."/>
        </authorList>
    </citation>
    <scope>NUCLEOTIDE SEQUENCE [LARGE SCALE GENOMIC DNA]</scope>
    <source>
        <strain evidence="1 2">NL-1719</strain>
    </source>
</reference>